<evidence type="ECO:0000313" key="1">
    <source>
        <dbReference type="EMBL" id="MBK1842168.1"/>
    </source>
</evidence>
<sequence length="46" mass="4940">MCSCRNRAFVDASIGGLTRIGARDRALIRELSEGEAQALQGPLHQA</sequence>
<dbReference type="Proteomes" id="UP000652760">
    <property type="component" value="Unassembled WGS sequence"/>
</dbReference>
<organism evidence="1 2">
    <name type="scientific">Azospirillum endophyticum</name>
    <dbReference type="NCBI Taxonomy" id="2800326"/>
    <lineage>
        <taxon>Bacteria</taxon>
        <taxon>Pseudomonadati</taxon>
        <taxon>Pseudomonadota</taxon>
        <taxon>Alphaproteobacteria</taxon>
        <taxon>Rhodospirillales</taxon>
        <taxon>Azospirillaceae</taxon>
        <taxon>Azospirillum</taxon>
    </lineage>
</organism>
<dbReference type="RefSeq" id="WP_200198842.1">
    <property type="nucleotide sequence ID" value="NZ_JAENHM010000083.1"/>
</dbReference>
<dbReference type="EMBL" id="JAENHM010000083">
    <property type="protein sequence ID" value="MBK1842168.1"/>
    <property type="molecule type" value="Genomic_DNA"/>
</dbReference>
<gene>
    <name evidence="1" type="ORF">JHL17_32710</name>
</gene>
<proteinExistence type="predicted"/>
<protein>
    <submittedName>
        <fullName evidence="1">Uncharacterized protein</fullName>
    </submittedName>
</protein>
<comment type="caution">
    <text evidence="1">The sequence shown here is derived from an EMBL/GenBank/DDBJ whole genome shotgun (WGS) entry which is preliminary data.</text>
</comment>
<keyword evidence="2" id="KW-1185">Reference proteome</keyword>
<reference evidence="2" key="1">
    <citation type="submission" date="2021-01" db="EMBL/GenBank/DDBJ databases">
        <title>Genome public.</title>
        <authorList>
            <person name="Liu C."/>
            <person name="Sun Q."/>
        </authorList>
    </citation>
    <scope>NUCLEOTIDE SEQUENCE [LARGE SCALE GENOMIC DNA]</scope>
    <source>
        <strain evidence="2">YIM B02556</strain>
    </source>
</reference>
<evidence type="ECO:0000313" key="2">
    <source>
        <dbReference type="Proteomes" id="UP000652760"/>
    </source>
</evidence>
<accession>A0ABS1FFF9</accession>
<name>A0ABS1FFF9_9PROT</name>